<accession>A0A418QQC2</accession>
<gene>
    <name evidence="1" type="ORF">D0T11_17005</name>
</gene>
<dbReference type="AlphaFoldDB" id="A0A418QQC2"/>
<dbReference type="EMBL" id="QYCN01000031">
    <property type="protein sequence ID" value="RIY07240.1"/>
    <property type="molecule type" value="Genomic_DNA"/>
</dbReference>
<comment type="caution">
    <text evidence="1">The sequence shown here is derived from an EMBL/GenBank/DDBJ whole genome shotgun (WGS) entry which is preliminary data.</text>
</comment>
<name>A0A418QQC2_9BACT</name>
<evidence type="ECO:0000313" key="1">
    <source>
        <dbReference type="EMBL" id="RIY07240.1"/>
    </source>
</evidence>
<organism evidence="1 2">
    <name type="scientific">Hymenobacter rubripertinctus</name>
    <dbReference type="NCBI Taxonomy" id="2029981"/>
    <lineage>
        <taxon>Bacteria</taxon>
        <taxon>Pseudomonadati</taxon>
        <taxon>Bacteroidota</taxon>
        <taxon>Cytophagia</taxon>
        <taxon>Cytophagales</taxon>
        <taxon>Hymenobacteraceae</taxon>
        <taxon>Hymenobacter</taxon>
    </lineage>
</organism>
<proteinExistence type="predicted"/>
<keyword evidence="2" id="KW-1185">Reference proteome</keyword>
<sequence>MITQTYPLILLVFWWMAGVRLVFDQSTVSCGAQPVAKPNHDMPIYPFIPLTPLIPATGN</sequence>
<dbReference type="Proteomes" id="UP000284250">
    <property type="component" value="Unassembled WGS sequence"/>
</dbReference>
<reference evidence="1 2" key="1">
    <citation type="submission" date="2019-01" db="EMBL/GenBank/DDBJ databases">
        <title>Hymenobacter humicola sp. nov., isolated from soils in Antarctica.</title>
        <authorList>
            <person name="Sedlacek I."/>
            <person name="Holochova P."/>
            <person name="Kralova S."/>
            <person name="Pantucek R."/>
            <person name="Stankova E."/>
            <person name="Vrbovska V."/>
            <person name="Kristofova L."/>
            <person name="Svec P."/>
            <person name="Busse H.-J."/>
        </authorList>
    </citation>
    <scope>NUCLEOTIDE SEQUENCE [LARGE SCALE GENOMIC DNA]</scope>
    <source>
        <strain evidence="1 2">CCM 8852</strain>
    </source>
</reference>
<evidence type="ECO:0000313" key="2">
    <source>
        <dbReference type="Proteomes" id="UP000284250"/>
    </source>
</evidence>
<protein>
    <submittedName>
        <fullName evidence="1">Uncharacterized protein</fullName>
    </submittedName>
</protein>